<sequence>MIEMGDDEDNFSVANKDHFKNLDATFTEILSRIKKAKHPKFLIRVVLAAVDLQDATISENPDASTSFHQIFLHLLSVVSTNILEEIVLESNQSLSRILRLIHSKKLPGDLNHVFMDQFCKLSRILRLIHSKKLPADLNHVFMDQFCKLEGSEEWIHGFQMLRSKIPIQNWQDLQGKTIWCDFLLERLNSLPMNSKIVDQQPAESKFKVAEMLLTCSRSDIQKLFAFGFIHPDPVFLIPLFSVINSGNQIVRVLKDSLFSLDSNVSDQLSAVFKECQSLQNQVVSSETKDDVWNLQKWFEWLSKDENLVVLLLEKWKTWFKAEKKPTLQNLIVLFAIFNNLDKQRHLNLFFEVLNQFCVEEFETQVLNFHLCHFASSKDLELKNALLLNLPNLKVNDISKQQILRFLYACSETDVWEAAYIATAKLFEKNDWLFNELEFQSMILVPKEHSDSNLVDHKFNLLKLAALTESGEKLIAKVVQFVKTRPDFLVHCVETITNLSKNEMVEIPMLRSLLLPKIRQNEAALAAYCEFLATSVIDAEEFELATECAVELWQLRIHKSE</sequence>
<name>A0AC34R2F0_9BILA</name>
<proteinExistence type="predicted"/>
<accession>A0AC34R2F0</accession>
<dbReference type="Proteomes" id="UP000887576">
    <property type="component" value="Unplaced"/>
</dbReference>
<reference evidence="2" key="1">
    <citation type="submission" date="2022-11" db="UniProtKB">
        <authorList>
            <consortium name="WormBaseParasite"/>
        </authorList>
    </citation>
    <scope>IDENTIFICATION</scope>
</reference>
<organism evidence="1 2">
    <name type="scientific">Panagrolaimus sp. JU765</name>
    <dbReference type="NCBI Taxonomy" id="591449"/>
    <lineage>
        <taxon>Eukaryota</taxon>
        <taxon>Metazoa</taxon>
        <taxon>Ecdysozoa</taxon>
        <taxon>Nematoda</taxon>
        <taxon>Chromadorea</taxon>
        <taxon>Rhabditida</taxon>
        <taxon>Tylenchina</taxon>
        <taxon>Panagrolaimomorpha</taxon>
        <taxon>Panagrolaimoidea</taxon>
        <taxon>Panagrolaimidae</taxon>
        <taxon>Panagrolaimus</taxon>
    </lineage>
</organism>
<protein>
    <submittedName>
        <fullName evidence="2">Uncharacterized protein</fullName>
    </submittedName>
</protein>
<evidence type="ECO:0000313" key="1">
    <source>
        <dbReference type="Proteomes" id="UP000887576"/>
    </source>
</evidence>
<dbReference type="WBParaSite" id="JU765_v2.g2825.t2">
    <property type="protein sequence ID" value="JU765_v2.g2825.t2"/>
    <property type="gene ID" value="JU765_v2.g2825"/>
</dbReference>
<evidence type="ECO:0000313" key="2">
    <source>
        <dbReference type="WBParaSite" id="JU765_v2.g2825.t2"/>
    </source>
</evidence>